<accession>A0A540X9M6</accession>
<protein>
    <submittedName>
        <fullName evidence="1">Type I-C CRISPR-associated protein Cas8c/Csd1</fullName>
    </submittedName>
</protein>
<comment type="caution">
    <text evidence="1">The sequence shown here is derived from an EMBL/GenBank/DDBJ whole genome shotgun (WGS) entry which is preliminary data.</text>
</comment>
<gene>
    <name evidence="1" type="primary">cas8c</name>
    <name evidence="1" type="ORF">FJV41_00885</name>
</gene>
<dbReference type="Pfam" id="PF09709">
    <property type="entry name" value="Cas_Csd1"/>
    <property type="match status" value="1"/>
</dbReference>
<dbReference type="Proteomes" id="UP000315369">
    <property type="component" value="Unassembled WGS sequence"/>
</dbReference>
<sequence length="581" mass="64562">MMLTALNDFARERGLLDDPLYETKAVDFQIRLSPEGKFLGLVPTQDERGKGLPVLIPRIPQRSVNVAAGFVVDNSKYVLGHEKEEEPSARAGKAGKGAVRFAAFLELLREAVAQTDVPELRAVEAFLANEKARAKALAERPENEWTGSEMLAFVVGDSVTPVHQLPEVRAWWERRSEQAAALGRTGLCLVSGRNAVLAETHPKLKYIPQTQGAGASLVSFNADAFESHGLEQGENAPISQQAALGYVLALNDLLRRSEERRYRQGIQLGEDSVLAFWTNSNAEQESLLLNWMDPTEEGLRRFLEAPLRGLEPGDLDERNFYSVTLAGNSGRVAVRDWFQTSVGEVKRNIRRYFDDLRLGEAKPDQPIPVWRLLKAVEAPSGKGLSPDLATRMMGAALRGHPFPRQLLSASLDRLRLPPADGKLEREQLRLRVALIKATLIRSHAFPQEVTVSLDKNNRLQPYVLGRLFAVLERLQAVALGSDLNSTIRDRYFASASRTPALAFSRLLPLSIHHAAKAGDEGRWLERTKAEVMALVEPDFLPSVFDLNAQGLFAVGYYHQREAFFSKRTPSEPKPPKEESAD</sequence>
<evidence type="ECO:0000313" key="1">
    <source>
        <dbReference type="EMBL" id="TQF17932.1"/>
    </source>
</evidence>
<keyword evidence="2" id="KW-1185">Reference proteome</keyword>
<dbReference type="InterPro" id="IPR010144">
    <property type="entry name" value="CRISPR-assoc_prot_Csd1-typ"/>
</dbReference>
<proteinExistence type="predicted"/>
<evidence type="ECO:0000313" key="2">
    <source>
        <dbReference type="Proteomes" id="UP000315369"/>
    </source>
</evidence>
<dbReference type="AlphaFoldDB" id="A0A540X9M6"/>
<organism evidence="1 2">
    <name type="scientific">Myxococcus llanfairpwllgwyngyllgogerychwyrndrobwllllantysiliogogogochensis</name>
    <dbReference type="NCBI Taxonomy" id="2590453"/>
    <lineage>
        <taxon>Bacteria</taxon>
        <taxon>Pseudomonadati</taxon>
        <taxon>Myxococcota</taxon>
        <taxon>Myxococcia</taxon>
        <taxon>Myxococcales</taxon>
        <taxon>Cystobacterineae</taxon>
        <taxon>Myxococcaceae</taxon>
        <taxon>Myxococcus</taxon>
    </lineage>
</organism>
<name>A0A540X9M6_9BACT</name>
<dbReference type="OrthoDB" id="9778918at2"/>
<dbReference type="EMBL" id="VIFM01000002">
    <property type="protein sequence ID" value="TQF17932.1"/>
    <property type="molecule type" value="Genomic_DNA"/>
</dbReference>
<dbReference type="NCBIfam" id="TIGR01863">
    <property type="entry name" value="cas_Csd1"/>
    <property type="match status" value="1"/>
</dbReference>
<dbReference type="RefSeq" id="WP_141640448.1">
    <property type="nucleotide sequence ID" value="NZ_VIFM01000002.1"/>
</dbReference>
<reference evidence="1 2" key="1">
    <citation type="submission" date="2019-06" db="EMBL/GenBank/DDBJ databases">
        <authorList>
            <person name="Livingstone P."/>
            <person name="Whitworth D."/>
        </authorList>
    </citation>
    <scope>NUCLEOTIDE SEQUENCE [LARGE SCALE GENOMIC DNA]</scope>
    <source>
        <strain evidence="1 2">AM401</strain>
    </source>
</reference>